<dbReference type="EMBL" id="PNBA02000011">
    <property type="protein sequence ID" value="KAG6407264.1"/>
    <property type="molecule type" value="Genomic_DNA"/>
</dbReference>
<dbReference type="PANTHER" id="PTHR34449">
    <property type="entry name" value="RHO TERMINATION FACTOR"/>
    <property type="match status" value="1"/>
</dbReference>
<dbReference type="OrthoDB" id="1931152at2759"/>
<organism evidence="3">
    <name type="scientific">Salvia splendens</name>
    <name type="common">Scarlet sage</name>
    <dbReference type="NCBI Taxonomy" id="180675"/>
    <lineage>
        <taxon>Eukaryota</taxon>
        <taxon>Viridiplantae</taxon>
        <taxon>Streptophyta</taxon>
        <taxon>Embryophyta</taxon>
        <taxon>Tracheophyta</taxon>
        <taxon>Spermatophyta</taxon>
        <taxon>Magnoliopsida</taxon>
        <taxon>eudicotyledons</taxon>
        <taxon>Gunneridae</taxon>
        <taxon>Pentapetalae</taxon>
        <taxon>asterids</taxon>
        <taxon>lamiids</taxon>
        <taxon>Lamiales</taxon>
        <taxon>Lamiaceae</taxon>
        <taxon>Nepetoideae</taxon>
        <taxon>Mentheae</taxon>
        <taxon>Salviinae</taxon>
        <taxon>Salvia</taxon>
        <taxon>Salvia subgen. Calosphace</taxon>
        <taxon>core Calosphace</taxon>
    </lineage>
</organism>
<dbReference type="InterPro" id="IPR011112">
    <property type="entry name" value="Rho-like_N"/>
</dbReference>
<protein>
    <recommendedName>
        <fullName evidence="2">Rho termination factor-like N-terminal domain-containing protein</fullName>
    </recommendedName>
</protein>
<accession>A0A8X8ZKG9</accession>
<feature type="region of interest" description="Disordered" evidence="1">
    <location>
        <begin position="46"/>
        <end position="82"/>
    </location>
</feature>
<feature type="region of interest" description="Disordered" evidence="1">
    <location>
        <begin position="98"/>
        <end position="203"/>
    </location>
</feature>
<evidence type="ECO:0000313" key="3">
    <source>
        <dbReference type="EMBL" id="KAG6407264.1"/>
    </source>
</evidence>
<comment type="caution">
    <text evidence="3">The sequence shown here is derived from an EMBL/GenBank/DDBJ whole genome shotgun (WGS) entry which is preliminary data.</text>
</comment>
<evidence type="ECO:0000259" key="2">
    <source>
        <dbReference type="SMART" id="SM00959"/>
    </source>
</evidence>
<gene>
    <name evidence="3" type="ORF">SASPL_130250</name>
</gene>
<feature type="compositionally biased region" description="Low complexity" evidence="1">
    <location>
        <begin position="185"/>
        <end position="196"/>
    </location>
</feature>
<feature type="compositionally biased region" description="Basic and acidic residues" evidence="1">
    <location>
        <begin position="149"/>
        <end position="167"/>
    </location>
</feature>
<dbReference type="Pfam" id="PF07498">
    <property type="entry name" value="Rho_N"/>
    <property type="match status" value="1"/>
</dbReference>
<dbReference type="PANTHER" id="PTHR34449:SF2">
    <property type="entry name" value="RHO TERMINATION FACTOR"/>
    <property type="match status" value="1"/>
</dbReference>
<reference evidence="3" key="2">
    <citation type="submission" date="2020-08" db="EMBL/GenBank/DDBJ databases">
        <title>Plant Genome Project.</title>
        <authorList>
            <person name="Zhang R.-G."/>
        </authorList>
    </citation>
    <scope>NUCLEOTIDE SEQUENCE</scope>
    <source>
        <strain evidence="3">Huo1</strain>
        <tissue evidence="3">Leaf</tissue>
    </source>
</reference>
<feature type="compositionally biased region" description="Polar residues" evidence="1">
    <location>
        <begin position="134"/>
        <end position="144"/>
    </location>
</feature>
<dbReference type="SMART" id="SM00959">
    <property type="entry name" value="Rho_N"/>
    <property type="match status" value="1"/>
</dbReference>
<dbReference type="GO" id="GO:0006353">
    <property type="term" value="P:DNA-templated transcription termination"/>
    <property type="evidence" value="ECO:0007669"/>
    <property type="project" value="InterPro"/>
</dbReference>
<proteinExistence type="predicted"/>
<evidence type="ECO:0000313" key="4">
    <source>
        <dbReference type="Proteomes" id="UP000298416"/>
    </source>
</evidence>
<feature type="domain" description="Rho termination factor-like N-terminal" evidence="2">
    <location>
        <begin position="230"/>
        <end position="272"/>
    </location>
</feature>
<sequence length="272" mass="29822">MGGCLLNPHSVLQFPSLSAFAPLRFRQPYFSIKEISDRSLVLSIRADDGKKGMHNKKNPYSGRAPKTDGADDGAQSSSLSPNKEEILALFKRIQSSISKGESVNPKKRTPKTAEDRLSPSPSTSAESILDVLHQSRTQQTQQKGKSVAKKGDRFLDTQKDSLKEKETAAAAAAEHITRPPSSFTRRSPIRSLSSPRKQVQSPTIAIPRDETELTNETSQIDDDSDHQAVKLAEMKLPELKEVAKSKGIKGYSKLKKSELVELLSKSLTDASP</sequence>
<evidence type="ECO:0000256" key="1">
    <source>
        <dbReference type="SAM" id="MobiDB-lite"/>
    </source>
</evidence>
<keyword evidence="4" id="KW-1185">Reference proteome</keyword>
<dbReference type="Proteomes" id="UP000298416">
    <property type="component" value="Unassembled WGS sequence"/>
</dbReference>
<reference evidence="3" key="1">
    <citation type="submission" date="2018-01" db="EMBL/GenBank/DDBJ databases">
        <authorList>
            <person name="Mao J.F."/>
        </authorList>
    </citation>
    <scope>NUCLEOTIDE SEQUENCE</scope>
    <source>
        <strain evidence="3">Huo1</strain>
        <tissue evidence="3">Leaf</tissue>
    </source>
</reference>
<name>A0A8X8ZKG9_SALSN</name>
<dbReference type="AlphaFoldDB" id="A0A8X8ZKG9"/>